<evidence type="ECO:0000313" key="1">
    <source>
        <dbReference type="EMBL" id="DAE24085.1"/>
    </source>
</evidence>
<proteinExistence type="predicted"/>
<sequence>MAGNGGKKWLQTGGEKMKKDIVEIYKECGNFHQAVKESGLPTLVAHIKLLSSGVLKIQDKIKYGSESARLGGKAEEYFQKLVPAAVDANKYWQVNNPKYDFMYKNITIDVKFSSCYRSRRSKESKARHWTARCSGSADLYVIFLENEKNKNKEDKLENSYILLIPNGFLHTKENKHFTKGSAFFTDFQVKKEELNTMLDEYAGVLE</sequence>
<name>A0A8S5QZD0_9CAUD</name>
<dbReference type="EMBL" id="BK015766">
    <property type="protein sequence ID" value="DAE24085.1"/>
    <property type="molecule type" value="Genomic_DNA"/>
</dbReference>
<organism evidence="1">
    <name type="scientific">Siphoviridae sp. ctg6Y13</name>
    <dbReference type="NCBI Taxonomy" id="2826419"/>
    <lineage>
        <taxon>Viruses</taxon>
        <taxon>Duplodnaviria</taxon>
        <taxon>Heunggongvirae</taxon>
        <taxon>Uroviricota</taxon>
        <taxon>Caudoviricetes</taxon>
    </lineage>
</organism>
<reference evidence="1" key="1">
    <citation type="journal article" date="2021" name="Proc. Natl. Acad. Sci. U.S.A.">
        <title>A Catalog of Tens of Thousands of Viruses from Human Metagenomes Reveals Hidden Associations with Chronic Diseases.</title>
        <authorList>
            <person name="Tisza M.J."/>
            <person name="Buck C.B."/>
        </authorList>
    </citation>
    <scope>NUCLEOTIDE SEQUENCE</scope>
    <source>
        <strain evidence="1">Ctg6Y13</strain>
    </source>
</reference>
<protein>
    <submittedName>
        <fullName evidence="1">Uncharacterized protein</fullName>
    </submittedName>
</protein>
<accession>A0A8S5QZD0</accession>